<keyword evidence="10" id="KW-1185">Reference proteome</keyword>
<feature type="transmembrane region" description="Helical" evidence="6">
    <location>
        <begin position="68"/>
        <end position="92"/>
    </location>
</feature>
<feature type="transmembrane region" description="Helical" evidence="6">
    <location>
        <begin position="104"/>
        <end position="124"/>
    </location>
</feature>
<feature type="compositionally biased region" description="Low complexity" evidence="5">
    <location>
        <begin position="43"/>
        <end position="57"/>
    </location>
</feature>
<dbReference type="EMBL" id="LT629755">
    <property type="protein sequence ID" value="SDS42411.1"/>
    <property type="molecule type" value="Genomic_DNA"/>
</dbReference>
<dbReference type="InterPro" id="IPR019109">
    <property type="entry name" value="MamF_MmsF"/>
</dbReference>
<evidence type="ECO:0000313" key="9">
    <source>
        <dbReference type="Proteomes" id="UP000199482"/>
    </source>
</evidence>
<keyword evidence="4 6" id="KW-0472">Membrane</keyword>
<accession>A0A1H1S373</accession>
<reference evidence="7" key="3">
    <citation type="submission" date="2022-06" db="EMBL/GenBank/DDBJ databases">
        <title>Genomic Encyclopedia of Type Strains, Phase III (KMG-III): the genomes of soil and plant-associated and newly described type strains.</title>
        <authorList>
            <person name="Whitman W."/>
        </authorList>
    </citation>
    <scope>NUCLEOTIDE SEQUENCE</scope>
    <source>
        <strain evidence="7">CPCC 202695</strain>
    </source>
</reference>
<protein>
    <submittedName>
        <fullName evidence="7">Tic20 family protein</fullName>
    </submittedName>
</protein>
<gene>
    <name evidence="7" type="ORF">BCL57_003118</name>
    <name evidence="8" type="ORF">SAMN04489721_1298</name>
</gene>
<evidence type="ECO:0000313" key="10">
    <source>
        <dbReference type="Proteomes" id="UP000893823"/>
    </source>
</evidence>
<evidence type="ECO:0000313" key="7">
    <source>
        <dbReference type="EMBL" id="MCP2368939.1"/>
    </source>
</evidence>
<organism evidence="8 9">
    <name type="scientific">Agromyces flavus</name>
    <dbReference type="NCBI Taxonomy" id="589382"/>
    <lineage>
        <taxon>Bacteria</taxon>
        <taxon>Bacillati</taxon>
        <taxon>Actinomycetota</taxon>
        <taxon>Actinomycetes</taxon>
        <taxon>Micrococcales</taxon>
        <taxon>Microbacteriaceae</taxon>
        <taxon>Agromyces</taxon>
    </lineage>
</organism>
<dbReference type="AlphaFoldDB" id="A0A1H1S373"/>
<feature type="transmembrane region" description="Helical" evidence="6">
    <location>
        <begin position="130"/>
        <end position="149"/>
    </location>
</feature>
<reference evidence="9" key="2">
    <citation type="submission" date="2016-10" db="EMBL/GenBank/DDBJ databases">
        <authorList>
            <person name="Varghese N."/>
            <person name="Submissions S."/>
        </authorList>
    </citation>
    <scope>NUCLEOTIDE SEQUENCE [LARGE SCALE GENOMIC DNA]</scope>
    <source>
        <strain evidence="9">CPCC 202695</strain>
    </source>
</reference>
<feature type="compositionally biased region" description="Pro residues" evidence="5">
    <location>
        <begin position="1"/>
        <end position="41"/>
    </location>
</feature>
<dbReference type="Pfam" id="PF09685">
    <property type="entry name" value="MamF_MmsF"/>
    <property type="match status" value="1"/>
</dbReference>
<dbReference type="EMBL" id="SODL02000006">
    <property type="protein sequence ID" value="MCP2368939.1"/>
    <property type="molecule type" value="Genomic_DNA"/>
</dbReference>
<proteinExistence type="predicted"/>
<evidence type="ECO:0000256" key="4">
    <source>
        <dbReference type="ARBA" id="ARBA00023136"/>
    </source>
</evidence>
<keyword evidence="3 6" id="KW-1133">Transmembrane helix</keyword>
<sequence length="167" mass="17582">MSDAPPPTPPTPPPGGTTPPPPPGGTTPPPPGGPTPPPPAGDPGYQAQPGYQQPGQQNVAMSPQDQRLWATLIHVGGIFFSFVPALVGYLVLKDRGNFVREHSATALNFQITMLIANIVAGILWVLIIGIFLSIAIWVVTIVFSIIAAVKANQGQPYTYPLSIKFVS</sequence>
<reference evidence="8" key="1">
    <citation type="submission" date="2016-10" db="EMBL/GenBank/DDBJ databases">
        <authorList>
            <person name="de Groot N.N."/>
        </authorList>
    </citation>
    <scope>NUCLEOTIDE SEQUENCE [LARGE SCALE GENOMIC DNA]</scope>
    <source>
        <strain evidence="8">CPCC 202695</strain>
    </source>
</reference>
<dbReference type="STRING" id="589382.SAMN04489721_1298"/>
<dbReference type="Proteomes" id="UP000199482">
    <property type="component" value="Chromosome I"/>
</dbReference>
<keyword evidence="2 6" id="KW-0812">Transmembrane</keyword>
<evidence type="ECO:0000256" key="1">
    <source>
        <dbReference type="ARBA" id="ARBA00004141"/>
    </source>
</evidence>
<evidence type="ECO:0000313" key="8">
    <source>
        <dbReference type="EMBL" id="SDS42411.1"/>
    </source>
</evidence>
<evidence type="ECO:0000256" key="3">
    <source>
        <dbReference type="ARBA" id="ARBA00022989"/>
    </source>
</evidence>
<evidence type="ECO:0000256" key="6">
    <source>
        <dbReference type="SAM" id="Phobius"/>
    </source>
</evidence>
<evidence type="ECO:0000256" key="2">
    <source>
        <dbReference type="ARBA" id="ARBA00022692"/>
    </source>
</evidence>
<name>A0A1H1S373_9MICO</name>
<comment type="subcellular location">
    <subcellularLocation>
        <location evidence="1">Membrane</location>
        <topology evidence="1">Multi-pass membrane protein</topology>
    </subcellularLocation>
</comment>
<dbReference type="Proteomes" id="UP000893823">
    <property type="component" value="Unassembled WGS sequence"/>
</dbReference>
<evidence type="ECO:0000256" key="5">
    <source>
        <dbReference type="SAM" id="MobiDB-lite"/>
    </source>
</evidence>
<dbReference type="RefSeq" id="WP_229724824.1">
    <property type="nucleotide sequence ID" value="NZ_BMDN01000006.1"/>
</dbReference>
<feature type="region of interest" description="Disordered" evidence="5">
    <location>
        <begin position="1"/>
        <end position="60"/>
    </location>
</feature>